<accession>A0ABZ2IL98</accession>
<gene>
    <name evidence="5" type="ORF">V8J38_13035</name>
</gene>
<dbReference type="Proteomes" id="UP001363460">
    <property type="component" value="Chromosome"/>
</dbReference>
<evidence type="ECO:0000259" key="4">
    <source>
        <dbReference type="Pfam" id="PF13408"/>
    </source>
</evidence>
<protein>
    <submittedName>
        <fullName evidence="5">Recombinase family protein</fullName>
    </submittedName>
</protein>
<dbReference type="PANTHER" id="PTHR30461">
    <property type="entry name" value="DNA-INVERTASE FROM LAMBDOID PROPHAGE"/>
    <property type="match status" value="1"/>
</dbReference>
<feature type="region of interest" description="Disordered" evidence="2">
    <location>
        <begin position="1"/>
        <end position="27"/>
    </location>
</feature>
<evidence type="ECO:0000256" key="2">
    <source>
        <dbReference type="SAM" id="MobiDB-lite"/>
    </source>
</evidence>
<evidence type="ECO:0000256" key="1">
    <source>
        <dbReference type="SAM" id="Coils"/>
    </source>
</evidence>
<reference evidence="5 6" key="1">
    <citation type="submission" date="2024-02" db="EMBL/GenBank/DDBJ databases">
        <title>Distribution and functional of Brevundimonas-related endobacteria within Verticillium dahliae.</title>
        <authorList>
            <person name="Zeng H."/>
        </authorList>
    </citation>
    <scope>NUCLEOTIDE SEQUENCE [LARGE SCALE GENOMIC DNA]</scope>
    <source>
        <strain evidence="5 6">TRM 44200</strain>
    </source>
</reference>
<dbReference type="Gene3D" id="3.90.1750.20">
    <property type="entry name" value="Putative Large Serine Recombinase, Chain B, Domain 2"/>
    <property type="match status" value="1"/>
</dbReference>
<dbReference type="RefSeq" id="WP_338578629.1">
    <property type="nucleotide sequence ID" value="NZ_CP146369.1"/>
</dbReference>
<dbReference type="PANTHER" id="PTHR30461:SF23">
    <property type="entry name" value="DNA RECOMBINASE-RELATED"/>
    <property type="match status" value="1"/>
</dbReference>
<keyword evidence="1" id="KW-0175">Coiled coil</keyword>
<dbReference type="InterPro" id="IPR025827">
    <property type="entry name" value="Zn_ribbon_recom_dom"/>
</dbReference>
<feature type="domain" description="Recombinase zinc beta ribbon" evidence="4">
    <location>
        <begin position="109"/>
        <end position="156"/>
    </location>
</feature>
<dbReference type="InterPro" id="IPR011109">
    <property type="entry name" value="DNA_bind_recombinase_dom"/>
</dbReference>
<organism evidence="5 6">
    <name type="scientific">Brevundimonas olei</name>
    <dbReference type="NCBI Taxonomy" id="657642"/>
    <lineage>
        <taxon>Bacteria</taxon>
        <taxon>Pseudomonadati</taxon>
        <taxon>Pseudomonadota</taxon>
        <taxon>Alphaproteobacteria</taxon>
        <taxon>Caulobacterales</taxon>
        <taxon>Caulobacteraceae</taxon>
        <taxon>Brevundimonas</taxon>
    </lineage>
</organism>
<feature type="coiled-coil region" evidence="1">
    <location>
        <begin position="185"/>
        <end position="212"/>
    </location>
</feature>
<evidence type="ECO:0000259" key="3">
    <source>
        <dbReference type="Pfam" id="PF07508"/>
    </source>
</evidence>
<sequence>MGSRPVAAGEPGPRGGTWTPSTIHGDRRAQDGILHQELYIGVRVFNRRRYRKHPDTGKRSSVLNPPEDWIRQAAPELRIIDDELWARVQSRKAELSALPAAQGRKPKRLLSGLMKCKQCGFSMTLNAGKYNCSGHRERGTCTNGKIIAAKTVEERVPTGIKTHLLSPEAIAEAVRAFHAAADAERRALQVEQAPLERELAEIERKLKRAQAMCLDGAIETDELKTISAPLKTRRSEIQARLAADAAPSAIQLHPGAADAYRRLAENLHQAIDGEDGEEVRAELRKLIERVDFIPVEGLGKFQLEVHGGLAALLALGQAQKAATPGARATGV</sequence>
<proteinExistence type="predicted"/>
<evidence type="ECO:0000313" key="6">
    <source>
        <dbReference type="Proteomes" id="UP001363460"/>
    </source>
</evidence>
<dbReference type="Pfam" id="PF07508">
    <property type="entry name" value="Recombinase"/>
    <property type="match status" value="1"/>
</dbReference>
<name>A0ABZ2IL98_9CAUL</name>
<keyword evidence="6" id="KW-1185">Reference proteome</keyword>
<evidence type="ECO:0000313" key="5">
    <source>
        <dbReference type="EMBL" id="WWT56466.1"/>
    </source>
</evidence>
<feature type="domain" description="Recombinase" evidence="3">
    <location>
        <begin position="11"/>
        <end position="93"/>
    </location>
</feature>
<dbReference type="InterPro" id="IPR038109">
    <property type="entry name" value="DNA_bind_recomb_sf"/>
</dbReference>
<dbReference type="EMBL" id="CP146369">
    <property type="protein sequence ID" value="WWT56466.1"/>
    <property type="molecule type" value="Genomic_DNA"/>
</dbReference>
<dbReference type="Pfam" id="PF13408">
    <property type="entry name" value="Zn_ribbon_recom"/>
    <property type="match status" value="1"/>
</dbReference>
<dbReference type="InterPro" id="IPR050639">
    <property type="entry name" value="SSR_resolvase"/>
</dbReference>